<gene>
    <name evidence="1" type="ORF">RN001_009524</name>
</gene>
<organism evidence="1 2">
    <name type="scientific">Aquatica leii</name>
    <dbReference type="NCBI Taxonomy" id="1421715"/>
    <lineage>
        <taxon>Eukaryota</taxon>
        <taxon>Metazoa</taxon>
        <taxon>Ecdysozoa</taxon>
        <taxon>Arthropoda</taxon>
        <taxon>Hexapoda</taxon>
        <taxon>Insecta</taxon>
        <taxon>Pterygota</taxon>
        <taxon>Neoptera</taxon>
        <taxon>Endopterygota</taxon>
        <taxon>Coleoptera</taxon>
        <taxon>Polyphaga</taxon>
        <taxon>Elateriformia</taxon>
        <taxon>Elateroidea</taxon>
        <taxon>Lampyridae</taxon>
        <taxon>Luciolinae</taxon>
        <taxon>Aquatica</taxon>
    </lineage>
</organism>
<proteinExistence type="predicted"/>
<dbReference type="EMBL" id="JARPUR010000004">
    <property type="protein sequence ID" value="KAK4877018.1"/>
    <property type="molecule type" value="Genomic_DNA"/>
</dbReference>
<dbReference type="Proteomes" id="UP001353858">
    <property type="component" value="Unassembled WGS sequence"/>
</dbReference>
<accession>A0AAN7SMY6</accession>
<reference evidence="2" key="1">
    <citation type="submission" date="2023-01" db="EMBL/GenBank/DDBJ databases">
        <title>Key to firefly adult light organ development and bioluminescence: homeobox transcription factors regulate luciferase expression and transportation to peroxisome.</title>
        <authorList>
            <person name="Fu X."/>
        </authorList>
    </citation>
    <scope>NUCLEOTIDE SEQUENCE [LARGE SCALE GENOMIC DNA]</scope>
</reference>
<evidence type="ECO:0000313" key="2">
    <source>
        <dbReference type="Proteomes" id="UP001353858"/>
    </source>
</evidence>
<dbReference type="AlphaFoldDB" id="A0AAN7SMY6"/>
<name>A0AAN7SMY6_9COLE</name>
<evidence type="ECO:0000313" key="1">
    <source>
        <dbReference type="EMBL" id="KAK4877018.1"/>
    </source>
</evidence>
<keyword evidence="2" id="KW-1185">Reference proteome</keyword>
<comment type="caution">
    <text evidence="1">The sequence shown here is derived from an EMBL/GenBank/DDBJ whole genome shotgun (WGS) entry which is preliminary data.</text>
</comment>
<protein>
    <submittedName>
        <fullName evidence="1">Uncharacterized protein</fullName>
    </submittedName>
</protein>
<sequence>MDDYFQLLKKKLDELELHDKPSQVWNLYETNFNFPEINPVASASRTPLQEPESQTSTVVSTCSFEELLLTTVKQNKPIEKKLREKKKNFISHIGGNSPKDNTNRILKRIFTNKCAMECSYMGHRNNFRVSTLPTHYKICERSCMLFIHST</sequence>